<evidence type="ECO:0000259" key="6">
    <source>
        <dbReference type="PROSITE" id="PS51012"/>
    </source>
</evidence>
<evidence type="ECO:0000256" key="1">
    <source>
        <dbReference type="ARBA" id="ARBA00004141"/>
    </source>
</evidence>
<dbReference type="NCBIfam" id="TIGR03861">
    <property type="entry name" value="phenyl_ABC_PedC"/>
    <property type="match status" value="1"/>
</dbReference>
<dbReference type="InterPro" id="IPR022403">
    <property type="entry name" value="Alc_ABC_transptr_permease"/>
</dbReference>
<name>A0ABX1NW86_9RHOO</name>
<comment type="subcellular location">
    <subcellularLocation>
        <location evidence="5">Cell inner membrane</location>
        <topology evidence="5">Multi-pass membrane protein</topology>
    </subcellularLocation>
    <subcellularLocation>
        <location evidence="1">Membrane</location>
        <topology evidence="1">Multi-pass membrane protein</topology>
    </subcellularLocation>
</comment>
<comment type="similarity">
    <text evidence="5">Belongs to the ABC-2 integral membrane protein family.</text>
</comment>
<evidence type="ECO:0000313" key="7">
    <source>
        <dbReference type="EMBL" id="NMG16285.1"/>
    </source>
</evidence>
<feature type="transmembrane region" description="Helical" evidence="5">
    <location>
        <begin position="232"/>
        <end position="255"/>
    </location>
</feature>
<feature type="transmembrane region" description="Helical" evidence="5">
    <location>
        <begin position="36"/>
        <end position="55"/>
    </location>
</feature>
<reference evidence="7 8" key="1">
    <citation type="submission" date="2019-12" db="EMBL/GenBank/DDBJ databases">
        <title>Comparative genomics gives insights into the taxonomy of the Azoarcus-Aromatoleum group and reveals separate origins of nif in the plant-associated Azoarcus and non-plant-associated Aromatoleum sub-groups.</title>
        <authorList>
            <person name="Lafos M."/>
            <person name="Maluk M."/>
            <person name="Batista M."/>
            <person name="Junghare M."/>
            <person name="Carmona M."/>
            <person name="Faoro H."/>
            <person name="Cruz L.M."/>
            <person name="Battistoni F."/>
            <person name="De Souza E."/>
            <person name="Pedrosa F."/>
            <person name="Chen W.-M."/>
            <person name="Poole P.S."/>
            <person name="Dixon R.A."/>
            <person name="James E.K."/>
        </authorList>
    </citation>
    <scope>NUCLEOTIDE SEQUENCE [LARGE SCALE GENOMIC DNA]</scope>
    <source>
        <strain evidence="7 8">PbN1</strain>
    </source>
</reference>
<accession>A0ABX1NW86</accession>
<feature type="transmembrane region" description="Helical" evidence="5">
    <location>
        <begin position="111"/>
        <end position="138"/>
    </location>
</feature>
<evidence type="ECO:0000256" key="2">
    <source>
        <dbReference type="ARBA" id="ARBA00022692"/>
    </source>
</evidence>
<feature type="transmembrane region" description="Helical" evidence="5">
    <location>
        <begin position="144"/>
        <end position="166"/>
    </location>
</feature>
<keyword evidence="5" id="KW-0813">Transport</keyword>
<dbReference type="RefSeq" id="WP_169202875.1">
    <property type="nucleotide sequence ID" value="NZ_CP059467.1"/>
</dbReference>
<keyword evidence="2 5" id="KW-0812">Transmembrane</keyword>
<sequence length="269" mass="29520">MKTSHALLALQAIAGREIAKFVRQGGRFASALVRPLLWLVVFAAGFQNVFGVSIIPPYDTYIPYQVYIVPGLLGMVLLFNGMQSSLAMVYDREMGMMRLLLTAPLPRWYLLFAKLLAGTLLSVLQAYVFLVIAALFGVDLPWSGWLYALPVLVLSGMMLGALGLLLSVQVRQLENFAGTMNFVIFPMFFLSPALYPLWKLEESGAAAIHAIAQWNPFTHAVEAIRFALYGQFAGTSVAIVGGCLALFFMLAAWGYDPQRGMLKKSGKPA</sequence>
<dbReference type="EMBL" id="WTVP01000032">
    <property type="protein sequence ID" value="NMG16285.1"/>
    <property type="molecule type" value="Genomic_DNA"/>
</dbReference>
<dbReference type="InterPro" id="IPR000412">
    <property type="entry name" value="ABC_2_transport"/>
</dbReference>
<gene>
    <name evidence="7" type="ORF">GPA24_12160</name>
</gene>
<dbReference type="PRINTS" id="PR00164">
    <property type="entry name" value="ABC2TRNSPORT"/>
</dbReference>
<keyword evidence="4 5" id="KW-0472">Membrane</keyword>
<evidence type="ECO:0000256" key="3">
    <source>
        <dbReference type="ARBA" id="ARBA00022989"/>
    </source>
</evidence>
<keyword evidence="8" id="KW-1185">Reference proteome</keyword>
<dbReference type="Proteomes" id="UP000633943">
    <property type="component" value="Unassembled WGS sequence"/>
</dbReference>
<dbReference type="InterPro" id="IPR013525">
    <property type="entry name" value="ABC2_TM"/>
</dbReference>
<comment type="caution">
    <text evidence="7">The sequence shown here is derived from an EMBL/GenBank/DDBJ whole genome shotgun (WGS) entry which is preliminary data.</text>
</comment>
<evidence type="ECO:0000256" key="4">
    <source>
        <dbReference type="ARBA" id="ARBA00023136"/>
    </source>
</evidence>
<dbReference type="Pfam" id="PF01061">
    <property type="entry name" value="ABC2_membrane"/>
    <property type="match status" value="1"/>
</dbReference>
<dbReference type="InterPro" id="IPR051784">
    <property type="entry name" value="Nod_factor_ABC_transporter"/>
</dbReference>
<dbReference type="PROSITE" id="PS51012">
    <property type="entry name" value="ABC_TM2"/>
    <property type="match status" value="1"/>
</dbReference>
<feature type="domain" description="ABC transmembrane type-2" evidence="6">
    <location>
        <begin position="26"/>
        <end position="258"/>
    </location>
</feature>
<evidence type="ECO:0000313" key="8">
    <source>
        <dbReference type="Proteomes" id="UP000633943"/>
    </source>
</evidence>
<protein>
    <recommendedName>
        <fullName evidence="5">Transport permease protein</fullName>
    </recommendedName>
</protein>
<organism evidence="7 8">
    <name type="scientific">Aromatoleum bremense</name>
    <dbReference type="NCBI Taxonomy" id="76115"/>
    <lineage>
        <taxon>Bacteria</taxon>
        <taxon>Pseudomonadati</taxon>
        <taxon>Pseudomonadota</taxon>
        <taxon>Betaproteobacteria</taxon>
        <taxon>Rhodocyclales</taxon>
        <taxon>Rhodocyclaceae</taxon>
        <taxon>Aromatoleum</taxon>
    </lineage>
</organism>
<feature type="transmembrane region" description="Helical" evidence="5">
    <location>
        <begin position="67"/>
        <end position="90"/>
    </location>
</feature>
<dbReference type="PIRSF" id="PIRSF006648">
    <property type="entry name" value="DrrB"/>
    <property type="match status" value="1"/>
</dbReference>
<feature type="transmembrane region" description="Helical" evidence="5">
    <location>
        <begin position="178"/>
        <end position="198"/>
    </location>
</feature>
<dbReference type="PANTHER" id="PTHR43229:SF2">
    <property type="entry name" value="NODULATION PROTEIN J"/>
    <property type="match status" value="1"/>
</dbReference>
<evidence type="ECO:0000256" key="5">
    <source>
        <dbReference type="RuleBase" id="RU361157"/>
    </source>
</evidence>
<dbReference type="InterPro" id="IPR047817">
    <property type="entry name" value="ABC2_TM_bact-type"/>
</dbReference>
<keyword evidence="5" id="KW-1003">Cell membrane</keyword>
<proteinExistence type="inferred from homology"/>
<keyword evidence="3 5" id="KW-1133">Transmembrane helix</keyword>
<dbReference type="PANTHER" id="PTHR43229">
    <property type="entry name" value="NODULATION PROTEIN J"/>
    <property type="match status" value="1"/>
</dbReference>